<feature type="signal peptide" evidence="1">
    <location>
        <begin position="1"/>
        <end position="19"/>
    </location>
</feature>
<keyword evidence="1" id="KW-0732">Signal</keyword>
<feature type="chain" id="PRO_5046297851" evidence="1">
    <location>
        <begin position="20"/>
        <end position="329"/>
    </location>
</feature>
<dbReference type="Pfam" id="PF04392">
    <property type="entry name" value="ABC_sub_bind"/>
    <property type="match status" value="1"/>
</dbReference>
<keyword evidence="3" id="KW-1185">Reference proteome</keyword>
<organism evidence="2 3">
    <name type="scientific">Arthrobacter gandavensis</name>
    <dbReference type="NCBI Taxonomy" id="169960"/>
    <lineage>
        <taxon>Bacteria</taxon>
        <taxon>Bacillati</taxon>
        <taxon>Actinomycetota</taxon>
        <taxon>Actinomycetes</taxon>
        <taxon>Micrococcales</taxon>
        <taxon>Micrococcaceae</taxon>
        <taxon>Arthrobacter</taxon>
    </lineage>
</organism>
<dbReference type="RefSeq" id="WP_152225020.1">
    <property type="nucleotide sequence ID" value="NZ_BAAALV010000002.1"/>
</dbReference>
<reference evidence="3" key="1">
    <citation type="journal article" date="2019" name="Int. J. Syst. Evol. Microbiol.">
        <title>The Global Catalogue of Microorganisms (GCM) 10K type strain sequencing project: providing services to taxonomists for standard genome sequencing and annotation.</title>
        <authorList>
            <consortium name="The Broad Institute Genomics Platform"/>
            <consortium name="The Broad Institute Genome Sequencing Center for Infectious Disease"/>
            <person name="Wu L."/>
            <person name="Ma J."/>
        </authorList>
    </citation>
    <scope>NUCLEOTIDE SEQUENCE [LARGE SCALE GENOMIC DNA]</scope>
    <source>
        <strain evidence="3">JCM 13316</strain>
    </source>
</reference>
<sequence>MKRSKTGALGALLLGASLAATGCGSDSAASGDSDMVRIGITQIVEHDALTSAKEGFKRALAENGYTEGENISYDEQNAAGEQATATSIASKFASDDLDLVLAIATPTAQAAAQAITDIPILITAVTEPEEAGLVDSWDAPGANLTGTSDLNPVADQLALIKELAPDAKTVGIVYSSGEVNSEVQIELAQEAAKDLGLELKLAAVSNTAEVQQAAESLDVDAFYIPTDNNVVAALDSVVQIAETKQIPLVTGDAGAVEAGGLATWGIDYEALGYQTGLMAIKILEEDADPATMPIETLDEVQLVVNKTAAANMGIEIPASMLEKADKVIE</sequence>
<dbReference type="InterPro" id="IPR028082">
    <property type="entry name" value="Peripla_BP_I"/>
</dbReference>
<dbReference type="CDD" id="cd06325">
    <property type="entry name" value="PBP1_ABC_unchar_transporter"/>
    <property type="match status" value="1"/>
</dbReference>
<dbReference type="PROSITE" id="PS51257">
    <property type="entry name" value="PROKAR_LIPOPROTEIN"/>
    <property type="match status" value="1"/>
</dbReference>
<accession>A0ABP5AAM2</accession>
<evidence type="ECO:0000313" key="3">
    <source>
        <dbReference type="Proteomes" id="UP001500784"/>
    </source>
</evidence>
<evidence type="ECO:0000313" key="2">
    <source>
        <dbReference type="EMBL" id="GAA1906112.1"/>
    </source>
</evidence>
<dbReference type="InterPro" id="IPR007487">
    <property type="entry name" value="ABC_transpt-TYRBP-like"/>
</dbReference>
<evidence type="ECO:0000256" key="1">
    <source>
        <dbReference type="SAM" id="SignalP"/>
    </source>
</evidence>
<dbReference type="Gene3D" id="3.40.50.2300">
    <property type="match status" value="2"/>
</dbReference>
<dbReference type="PANTHER" id="PTHR35271">
    <property type="entry name" value="ABC TRANSPORTER, SUBSTRATE-BINDING LIPOPROTEIN-RELATED"/>
    <property type="match status" value="1"/>
</dbReference>
<dbReference type="PANTHER" id="PTHR35271:SF1">
    <property type="entry name" value="ABC TRANSPORTER, SUBSTRATE-BINDING LIPOPROTEIN"/>
    <property type="match status" value="1"/>
</dbReference>
<dbReference type="SUPFAM" id="SSF53822">
    <property type="entry name" value="Periplasmic binding protein-like I"/>
    <property type="match status" value="1"/>
</dbReference>
<dbReference type="Proteomes" id="UP001500784">
    <property type="component" value="Unassembled WGS sequence"/>
</dbReference>
<proteinExistence type="predicted"/>
<dbReference type="EMBL" id="BAAALV010000002">
    <property type="protein sequence ID" value="GAA1906112.1"/>
    <property type="molecule type" value="Genomic_DNA"/>
</dbReference>
<comment type="caution">
    <text evidence="2">The sequence shown here is derived from an EMBL/GenBank/DDBJ whole genome shotgun (WGS) entry which is preliminary data.</text>
</comment>
<protein>
    <submittedName>
        <fullName evidence="2">ABC transporter substrate-binding protein</fullName>
    </submittedName>
</protein>
<gene>
    <name evidence="2" type="ORF">GCM10009688_07590</name>
</gene>
<name>A0ABP5AAM2_9MICC</name>